<accession>A0A163VIH4</accession>
<evidence type="ECO:0000313" key="3">
    <source>
        <dbReference type="Proteomes" id="UP000076563"/>
    </source>
</evidence>
<evidence type="ECO:0000256" key="1">
    <source>
        <dbReference type="SAM" id="SignalP"/>
    </source>
</evidence>
<reference evidence="3" key="1">
    <citation type="submission" date="2016-01" db="EMBL/GenBank/DDBJ databases">
        <title>Draft genome of Chromobacterium sp. F49.</title>
        <authorList>
            <person name="Hong K.W."/>
        </authorList>
    </citation>
    <scope>NUCLEOTIDE SEQUENCE [LARGE SCALE GENOMIC DNA]</scope>
    <source>
        <strain evidence="3">M63</strain>
    </source>
</reference>
<keyword evidence="3" id="KW-1185">Reference proteome</keyword>
<dbReference type="OrthoDB" id="10010863at2"/>
<gene>
    <name evidence="2" type="ORF">AV654_28690</name>
</gene>
<organism evidence="2 3">
    <name type="scientific">Paenibacillus elgii</name>
    <dbReference type="NCBI Taxonomy" id="189691"/>
    <lineage>
        <taxon>Bacteria</taxon>
        <taxon>Bacillati</taxon>
        <taxon>Bacillota</taxon>
        <taxon>Bacilli</taxon>
        <taxon>Bacillales</taxon>
        <taxon>Paenibacillaceae</taxon>
        <taxon>Paenibacillus</taxon>
    </lineage>
</organism>
<protein>
    <recommendedName>
        <fullName evidence="4">Ricin B lectin domain-containing protein</fullName>
    </recommendedName>
</protein>
<proteinExistence type="predicted"/>
<feature type="chain" id="PRO_5007846710" description="Ricin B lectin domain-containing protein" evidence="1">
    <location>
        <begin position="25"/>
        <end position="133"/>
    </location>
</feature>
<feature type="signal peptide" evidence="1">
    <location>
        <begin position="1"/>
        <end position="24"/>
    </location>
</feature>
<dbReference type="AlphaFoldDB" id="A0A163VIH4"/>
<name>A0A163VIH4_9BACL</name>
<sequence>MKKIGKVLLGSVLTFSMMSGVVSAAEVNALPESAKVVNAVTAVNVANDVTEEYITLKVGESIKKLLAHGIPGHSWSIDSSSTGKVDITSASGSPFDQHWKIVGKERGTVIINQYTGIYGSRHLVHKIYIHVVE</sequence>
<keyword evidence="1" id="KW-0732">Signal</keyword>
<evidence type="ECO:0008006" key="4">
    <source>
        <dbReference type="Google" id="ProtNLM"/>
    </source>
</evidence>
<dbReference type="RefSeq" id="WP_063185424.1">
    <property type="nucleotide sequence ID" value="NZ_LQRA01000075.1"/>
</dbReference>
<dbReference type="Proteomes" id="UP000076563">
    <property type="component" value="Unassembled WGS sequence"/>
</dbReference>
<evidence type="ECO:0000313" key="2">
    <source>
        <dbReference type="EMBL" id="KZE74923.1"/>
    </source>
</evidence>
<comment type="caution">
    <text evidence="2">The sequence shown here is derived from an EMBL/GenBank/DDBJ whole genome shotgun (WGS) entry which is preliminary data.</text>
</comment>
<dbReference type="EMBL" id="LQRA01000075">
    <property type="protein sequence ID" value="KZE74923.1"/>
    <property type="molecule type" value="Genomic_DNA"/>
</dbReference>